<feature type="signal peptide" evidence="4">
    <location>
        <begin position="1"/>
        <end position="38"/>
    </location>
</feature>
<evidence type="ECO:0000256" key="2">
    <source>
        <dbReference type="SAM" id="MobiDB-lite"/>
    </source>
</evidence>
<feature type="transmembrane region" description="Helical" evidence="3">
    <location>
        <begin position="289"/>
        <end position="311"/>
    </location>
</feature>
<gene>
    <name evidence="6" type="ORF">SAMN05216481_108146</name>
</gene>
<feature type="compositionally biased region" description="Low complexity" evidence="2">
    <location>
        <begin position="341"/>
        <end position="357"/>
    </location>
</feature>
<feature type="compositionally biased region" description="Basic and acidic residues" evidence="2">
    <location>
        <begin position="383"/>
        <end position="396"/>
    </location>
</feature>
<keyword evidence="3" id="KW-0812">Transmembrane</keyword>
<dbReference type="Pfam" id="PF14257">
    <property type="entry name" value="DUF4349"/>
    <property type="match status" value="1"/>
</dbReference>
<keyword evidence="3" id="KW-0472">Membrane</keyword>
<dbReference type="AlphaFoldDB" id="A0A1H9G908"/>
<feature type="region of interest" description="Disordered" evidence="2">
    <location>
        <begin position="41"/>
        <end position="97"/>
    </location>
</feature>
<keyword evidence="3" id="KW-1133">Transmembrane helix</keyword>
<feature type="chain" id="PRO_5039280482" description="DUF4349 domain-containing protein" evidence="4">
    <location>
        <begin position="39"/>
        <end position="396"/>
    </location>
</feature>
<evidence type="ECO:0000256" key="1">
    <source>
        <dbReference type="SAM" id="Coils"/>
    </source>
</evidence>
<dbReference type="STRING" id="403935.SAMN05216481_108146"/>
<evidence type="ECO:0000313" key="6">
    <source>
        <dbReference type="EMBL" id="SEQ46248.1"/>
    </source>
</evidence>
<name>A0A1H9G908_9ACTN</name>
<feature type="compositionally biased region" description="Low complexity" evidence="2">
    <location>
        <begin position="52"/>
        <end position="81"/>
    </location>
</feature>
<keyword evidence="4" id="KW-0732">Signal</keyword>
<organism evidence="6 7">
    <name type="scientific">Streptomyces radiopugnans</name>
    <dbReference type="NCBI Taxonomy" id="403935"/>
    <lineage>
        <taxon>Bacteria</taxon>
        <taxon>Bacillati</taxon>
        <taxon>Actinomycetota</taxon>
        <taxon>Actinomycetes</taxon>
        <taxon>Kitasatosporales</taxon>
        <taxon>Streptomycetaceae</taxon>
        <taxon>Streptomyces</taxon>
    </lineage>
</organism>
<reference evidence="7" key="1">
    <citation type="submission" date="2016-10" db="EMBL/GenBank/DDBJ databases">
        <authorList>
            <person name="Varghese N."/>
            <person name="Submissions S."/>
        </authorList>
    </citation>
    <scope>NUCLEOTIDE SEQUENCE [LARGE SCALE GENOMIC DNA]</scope>
    <source>
        <strain evidence="7">CGMCC 4.3519</strain>
    </source>
</reference>
<evidence type="ECO:0000313" key="7">
    <source>
        <dbReference type="Proteomes" id="UP000199055"/>
    </source>
</evidence>
<feature type="region of interest" description="Disordered" evidence="2">
    <location>
        <begin position="321"/>
        <end position="396"/>
    </location>
</feature>
<accession>A0A1H9G908</accession>
<feature type="domain" description="DUF4349" evidence="5">
    <location>
        <begin position="102"/>
        <end position="312"/>
    </location>
</feature>
<dbReference type="PROSITE" id="PS51257">
    <property type="entry name" value="PROKAR_LIPOPROTEIN"/>
    <property type="match status" value="1"/>
</dbReference>
<dbReference type="Proteomes" id="UP000199055">
    <property type="component" value="Unassembled WGS sequence"/>
</dbReference>
<keyword evidence="7" id="KW-1185">Reference proteome</keyword>
<proteinExistence type="predicted"/>
<evidence type="ECO:0000259" key="5">
    <source>
        <dbReference type="Pfam" id="PF14257"/>
    </source>
</evidence>
<sequence>MFTRRFTPMAGGSAPARRGASAAVLLAAALAVTGCGVAGDGDGSAGAKADRGVAAPEAARQEAGQGAGQEAGAYEQGASQADRGEAGDRRAADDAPDLAATHVIRTASLTVTAEDVPEKLDRARAVVETAGGYVADEDTDSDSEGHDRSRMTLRVPPEEYQGVLDELAGLGKQVERKVSAKDVTDQVVDVESRIKTQKASVDRVRKLMDEAGALSDVVTLEAELSSRQADLEALQARLKSLESRTGMATITLVLREPDAEPAEGEDDGAPSFLDALAGGWQAFVSTVRWITVVLGVLLPFAAAALLAVLVWRLVRPWLPRRPEGALPRRTGPAVPPPVTVPGPVTAPGTAPGAAPGTVREDGGRAEGPAEDRGTPAGPESPEVPEKPEAPGASEKG</sequence>
<evidence type="ECO:0000256" key="4">
    <source>
        <dbReference type="SAM" id="SignalP"/>
    </source>
</evidence>
<evidence type="ECO:0000256" key="3">
    <source>
        <dbReference type="SAM" id="Phobius"/>
    </source>
</evidence>
<feature type="compositionally biased region" description="Basic and acidic residues" evidence="2">
    <location>
        <begin position="82"/>
        <end position="93"/>
    </location>
</feature>
<dbReference type="InterPro" id="IPR025645">
    <property type="entry name" value="DUF4349"/>
</dbReference>
<feature type="compositionally biased region" description="Basic and acidic residues" evidence="2">
    <location>
        <begin position="358"/>
        <end position="373"/>
    </location>
</feature>
<keyword evidence="1" id="KW-0175">Coiled coil</keyword>
<protein>
    <recommendedName>
        <fullName evidence="5">DUF4349 domain-containing protein</fullName>
    </recommendedName>
</protein>
<feature type="coiled-coil region" evidence="1">
    <location>
        <begin position="217"/>
        <end position="244"/>
    </location>
</feature>
<dbReference type="EMBL" id="FOET01000008">
    <property type="protein sequence ID" value="SEQ46248.1"/>
    <property type="molecule type" value="Genomic_DNA"/>
</dbReference>